<dbReference type="OrthoDB" id="9762826at2"/>
<evidence type="ECO:0000256" key="12">
    <source>
        <dbReference type="ARBA" id="ARBA00023012"/>
    </source>
</evidence>
<dbReference type="InterPro" id="IPR050398">
    <property type="entry name" value="HssS/ArlS-like"/>
</dbReference>
<dbReference type="Pfam" id="PF00512">
    <property type="entry name" value="HisKA"/>
    <property type="match status" value="1"/>
</dbReference>
<dbReference type="InterPro" id="IPR036097">
    <property type="entry name" value="HisK_dim/P_sf"/>
</dbReference>
<dbReference type="EMBL" id="LGSS01000009">
    <property type="protein sequence ID" value="KNF08199.1"/>
    <property type="molecule type" value="Genomic_DNA"/>
</dbReference>
<dbReference type="STRING" id="1503.CLPU_9c00950"/>
<evidence type="ECO:0000313" key="18">
    <source>
        <dbReference type="Proteomes" id="UP000037267"/>
    </source>
</evidence>
<evidence type="ECO:0000256" key="15">
    <source>
        <dbReference type="SAM" id="Phobius"/>
    </source>
</evidence>
<evidence type="ECO:0000256" key="9">
    <source>
        <dbReference type="ARBA" id="ARBA00022777"/>
    </source>
</evidence>
<dbReference type="SMART" id="SM00387">
    <property type="entry name" value="HATPase_c"/>
    <property type="match status" value="1"/>
</dbReference>
<feature type="transmembrane region" description="Helical" evidence="15">
    <location>
        <begin position="15"/>
        <end position="39"/>
    </location>
</feature>
<evidence type="ECO:0000256" key="3">
    <source>
        <dbReference type="ARBA" id="ARBA00012438"/>
    </source>
</evidence>
<evidence type="ECO:0000256" key="7">
    <source>
        <dbReference type="ARBA" id="ARBA00022692"/>
    </source>
</evidence>
<keyword evidence="13 15" id="KW-0472">Membrane</keyword>
<dbReference type="GO" id="GO:0005524">
    <property type="term" value="F:ATP binding"/>
    <property type="evidence" value="ECO:0007669"/>
    <property type="project" value="UniProtKB-KW"/>
</dbReference>
<evidence type="ECO:0000256" key="14">
    <source>
        <dbReference type="SAM" id="Coils"/>
    </source>
</evidence>
<dbReference type="RefSeq" id="WP_050355563.1">
    <property type="nucleotide sequence ID" value="NZ_LGSS01000009.1"/>
</dbReference>
<evidence type="ECO:0000256" key="10">
    <source>
        <dbReference type="ARBA" id="ARBA00022840"/>
    </source>
</evidence>
<name>A0A0L0W9H5_GOTPU</name>
<dbReference type="Gene3D" id="3.30.565.10">
    <property type="entry name" value="Histidine kinase-like ATPase, C-terminal domain"/>
    <property type="match status" value="1"/>
</dbReference>
<evidence type="ECO:0000313" key="17">
    <source>
        <dbReference type="EMBL" id="KNF08199.1"/>
    </source>
</evidence>
<protein>
    <recommendedName>
        <fullName evidence="3">histidine kinase</fullName>
        <ecNumber evidence="3">2.7.13.3</ecNumber>
    </recommendedName>
</protein>
<feature type="domain" description="Histidine kinase" evidence="16">
    <location>
        <begin position="259"/>
        <end position="476"/>
    </location>
</feature>
<dbReference type="SUPFAM" id="SSF47384">
    <property type="entry name" value="Homodimeric domain of signal transducing histidine kinase"/>
    <property type="match status" value="1"/>
</dbReference>
<keyword evidence="10" id="KW-0067">ATP-binding</keyword>
<proteinExistence type="predicted"/>
<dbReference type="EC" id="2.7.13.3" evidence="3"/>
<dbReference type="CDD" id="cd00082">
    <property type="entry name" value="HisKA"/>
    <property type="match status" value="1"/>
</dbReference>
<dbReference type="InterPro" id="IPR004358">
    <property type="entry name" value="Sig_transdc_His_kin-like_C"/>
</dbReference>
<dbReference type="GO" id="GO:0005886">
    <property type="term" value="C:plasma membrane"/>
    <property type="evidence" value="ECO:0007669"/>
    <property type="project" value="UniProtKB-SubCell"/>
</dbReference>
<feature type="coiled-coil region" evidence="14">
    <location>
        <begin position="225"/>
        <end position="255"/>
    </location>
</feature>
<evidence type="ECO:0000256" key="13">
    <source>
        <dbReference type="ARBA" id="ARBA00023136"/>
    </source>
</evidence>
<dbReference type="AlphaFoldDB" id="A0A0L0W9H5"/>
<accession>A0A0L0W9H5</accession>
<dbReference type="PANTHER" id="PTHR45528:SF1">
    <property type="entry name" value="SENSOR HISTIDINE KINASE CPXA"/>
    <property type="match status" value="1"/>
</dbReference>
<keyword evidence="7 15" id="KW-0812">Transmembrane</keyword>
<evidence type="ECO:0000256" key="2">
    <source>
        <dbReference type="ARBA" id="ARBA00004651"/>
    </source>
</evidence>
<evidence type="ECO:0000256" key="5">
    <source>
        <dbReference type="ARBA" id="ARBA00022553"/>
    </source>
</evidence>
<dbReference type="Proteomes" id="UP000037267">
    <property type="component" value="Unassembled WGS sequence"/>
</dbReference>
<reference evidence="18" key="1">
    <citation type="submission" date="2015-07" db="EMBL/GenBank/DDBJ databases">
        <title>Draft genome sequence of the purine-degrading Gottschalkia purinilyticum DSM 1384 (formerly Clostridium purinilyticum).</title>
        <authorList>
            <person name="Poehlein A."/>
            <person name="Schiel-Bengelsdorf B."/>
            <person name="Bengelsdorf F.R."/>
            <person name="Daniel R."/>
            <person name="Duerre P."/>
        </authorList>
    </citation>
    <scope>NUCLEOTIDE SEQUENCE [LARGE SCALE GENOMIC DNA]</scope>
    <source>
        <strain evidence="18">DSM 1384</strain>
    </source>
</reference>
<dbReference type="Gene3D" id="1.10.287.130">
    <property type="match status" value="1"/>
</dbReference>
<comment type="caution">
    <text evidence="17">The sequence shown here is derived from an EMBL/GenBank/DDBJ whole genome shotgun (WGS) entry which is preliminary data.</text>
</comment>
<evidence type="ECO:0000256" key="1">
    <source>
        <dbReference type="ARBA" id="ARBA00000085"/>
    </source>
</evidence>
<keyword evidence="12" id="KW-0902">Two-component regulatory system</keyword>
<feature type="transmembrane region" description="Helical" evidence="15">
    <location>
        <begin position="175"/>
        <end position="194"/>
    </location>
</feature>
<keyword evidence="14" id="KW-0175">Coiled coil</keyword>
<dbReference type="Pfam" id="PF02518">
    <property type="entry name" value="HATPase_c"/>
    <property type="match status" value="1"/>
</dbReference>
<keyword evidence="8" id="KW-0547">Nucleotide-binding</keyword>
<evidence type="ECO:0000256" key="4">
    <source>
        <dbReference type="ARBA" id="ARBA00022475"/>
    </source>
</evidence>
<evidence type="ECO:0000256" key="8">
    <source>
        <dbReference type="ARBA" id="ARBA00022741"/>
    </source>
</evidence>
<dbReference type="GO" id="GO:0000155">
    <property type="term" value="F:phosphorelay sensor kinase activity"/>
    <property type="evidence" value="ECO:0007669"/>
    <property type="project" value="InterPro"/>
</dbReference>
<evidence type="ECO:0000256" key="11">
    <source>
        <dbReference type="ARBA" id="ARBA00022989"/>
    </source>
</evidence>
<dbReference type="CDD" id="cd00075">
    <property type="entry name" value="HATPase"/>
    <property type="match status" value="1"/>
</dbReference>
<dbReference type="PRINTS" id="PR00344">
    <property type="entry name" value="BCTRLSENSOR"/>
</dbReference>
<organism evidence="17 18">
    <name type="scientific">Gottschalkia purinilytica</name>
    <name type="common">Clostridium purinilyticum</name>
    <dbReference type="NCBI Taxonomy" id="1503"/>
    <lineage>
        <taxon>Bacteria</taxon>
        <taxon>Bacillati</taxon>
        <taxon>Bacillota</taxon>
        <taxon>Tissierellia</taxon>
        <taxon>Tissierellales</taxon>
        <taxon>Gottschalkiaceae</taxon>
        <taxon>Gottschalkia</taxon>
    </lineage>
</organism>
<comment type="subcellular location">
    <subcellularLocation>
        <location evidence="2">Cell membrane</location>
        <topology evidence="2">Multi-pass membrane protein</topology>
    </subcellularLocation>
</comment>
<comment type="catalytic activity">
    <reaction evidence="1">
        <text>ATP + protein L-histidine = ADP + protein N-phospho-L-histidine.</text>
        <dbReference type="EC" id="2.7.13.3"/>
    </reaction>
</comment>
<dbReference type="InterPro" id="IPR036890">
    <property type="entry name" value="HATPase_C_sf"/>
</dbReference>
<keyword evidence="9 17" id="KW-0418">Kinase</keyword>
<sequence>MGFKYKAKGKIINRFIGALILCALSVIIINFIIVGFVLAKRYNIRDQKKEIVNIDKYVSEFKKYITFKDNTPYMSKKGLDKVVENQGWIQILDENGREVYSYKKTKDTPSKYSPIEIVNFNRYDMGDSTIFVDYIEKENYKWTYIIGFPKSKIVKYTLYFNPTNVAEAIFGSKSFWILAIDIIAIAIIGNMFGIKLTRPLEKIIEGIKNLSKGYYDIVYEEKGVYKEVFTNLNTLSDNLRESQEERRQIEKFRQEWISNISHDIKTPLSSIKGYAEIIRDTEYHCTNEEIQSYVDIIFNKSLYLQNLVEDLNLTYKFKNNMIILDKQRVNIIGFIKESIIDILNDPKYSHINIELKYEKEPIHVDIDMNFFKRALNNLIYNAIIHNNKDVNIQVIVVDKVNKVSIKIKDDGKGIDQNDLKNVFKRYYRGTNTSEIHKGSGLGMAISKDIIEVHGGTIEIDSKKGEGTEVTIIINKI</sequence>
<dbReference type="SUPFAM" id="SSF55874">
    <property type="entry name" value="ATPase domain of HSP90 chaperone/DNA topoisomerase II/histidine kinase"/>
    <property type="match status" value="1"/>
</dbReference>
<dbReference type="InterPro" id="IPR003594">
    <property type="entry name" value="HATPase_dom"/>
</dbReference>
<dbReference type="SMART" id="SM00388">
    <property type="entry name" value="HisKA"/>
    <property type="match status" value="1"/>
</dbReference>
<keyword evidence="4" id="KW-1003">Cell membrane</keyword>
<gene>
    <name evidence="17" type="ORF">CLPU_9c00950</name>
</gene>
<dbReference type="PANTHER" id="PTHR45528">
    <property type="entry name" value="SENSOR HISTIDINE KINASE CPXA"/>
    <property type="match status" value="1"/>
</dbReference>
<dbReference type="PATRIC" id="fig|1503.3.peg.3376"/>
<dbReference type="PROSITE" id="PS50109">
    <property type="entry name" value="HIS_KIN"/>
    <property type="match status" value="1"/>
</dbReference>
<dbReference type="InterPro" id="IPR005467">
    <property type="entry name" value="His_kinase_dom"/>
</dbReference>
<evidence type="ECO:0000259" key="16">
    <source>
        <dbReference type="PROSITE" id="PS50109"/>
    </source>
</evidence>
<dbReference type="InterPro" id="IPR003661">
    <property type="entry name" value="HisK_dim/P_dom"/>
</dbReference>
<keyword evidence="11 15" id="KW-1133">Transmembrane helix</keyword>
<keyword evidence="6 17" id="KW-0808">Transferase</keyword>
<keyword evidence="5" id="KW-0597">Phosphoprotein</keyword>
<keyword evidence="18" id="KW-1185">Reference proteome</keyword>
<evidence type="ECO:0000256" key="6">
    <source>
        <dbReference type="ARBA" id="ARBA00022679"/>
    </source>
</evidence>